<comment type="caution">
    <text evidence="2">The sequence shown here is derived from an EMBL/GenBank/DDBJ whole genome shotgun (WGS) entry which is preliminary data.</text>
</comment>
<dbReference type="Proteomes" id="UP000287687">
    <property type="component" value="Unassembled WGS sequence"/>
</dbReference>
<reference evidence="2 3" key="1">
    <citation type="submission" date="2019-01" db="EMBL/GenBank/DDBJ databases">
        <title>The draft genome of Rhizobium sp. 24NR.</title>
        <authorList>
            <person name="Liu L."/>
            <person name="Liang L."/>
            <person name="Shi S."/>
            <person name="Xu L."/>
            <person name="Wang X."/>
            <person name="Li L."/>
            <person name="Zhang X."/>
        </authorList>
    </citation>
    <scope>NUCLEOTIDE SEQUENCE [LARGE SCALE GENOMIC DNA]</scope>
    <source>
        <strain evidence="2 3">24NR</strain>
    </source>
</reference>
<name>A0A3S4UIB5_9HYPH</name>
<dbReference type="EMBL" id="SBIP01000008">
    <property type="protein sequence ID" value="RWX74446.1"/>
    <property type="molecule type" value="Genomic_DNA"/>
</dbReference>
<keyword evidence="3" id="KW-1185">Reference proteome</keyword>
<evidence type="ECO:0000313" key="2">
    <source>
        <dbReference type="EMBL" id="RWX74446.1"/>
    </source>
</evidence>
<dbReference type="AlphaFoldDB" id="A0A3S4UIB5"/>
<evidence type="ECO:0000313" key="3">
    <source>
        <dbReference type="Proteomes" id="UP000287687"/>
    </source>
</evidence>
<keyword evidence="1" id="KW-0175">Coiled coil</keyword>
<dbReference type="RefSeq" id="WP_128445816.1">
    <property type="nucleotide sequence ID" value="NZ_SBIP01000008.1"/>
</dbReference>
<protein>
    <submittedName>
        <fullName evidence="2">Uncharacterized protein</fullName>
    </submittedName>
</protein>
<accession>A0A3S4UIB5</accession>
<dbReference type="OrthoDB" id="8392453at2"/>
<evidence type="ECO:0000256" key="1">
    <source>
        <dbReference type="SAM" id="Coils"/>
    </source>
</evidence>
<sequence>MAAAAKTISIREEVPSLDDRIADAFEASMSSGDLKALLDEVEQTNVDAQAQSKAAAARALDPKLRPADVAAARQQMQDADFRSKRMEAAAEQLKGLHSKAISREARQRAAEEYAAAKAERDQLVKDLVAYEEHAAAIVQLLDRLSRNTIRIQSANSGASAETWLYSAQMIARGADHEFGIQHDSLLPNLIDGVKLPNFRKNQARAHGYVWPPASY</sequence>
<feature type="coiled-coil region" evidence="1">
    <location>
        <begin position="106"/>
        <end position="133"/>
    </location>
</feature>
<gene>
    <name evidence="2" type="ORF">EPK99_25005</name>
</gene>
<proteinExistence type="predicted"/>
<organism evidence="2 3">
    <name type="scientific">Neorhizobium lilium</name>
    <dbReference type="NCBI Taxonomy" id="2503024"/>
    <lineage>
        <taxon>Bacteria</taxon>
        <taxon>Pseudomonadati</taxon>
        <taxon>Pseudomonadota</taxon>
        <taxon>Alphaproteobacteria</taxon>
        <taxon>Hyphomicrobiales</taxon>
        <taxon>Rhizobiaceae</taxon>
        <taxon>Rhizobium/Agrobacterium group</taxon>
        <taxon>Neorhizobium</taxon>
    </lineage>
</organism>